<dbReference type="InterPro" id="IPR018110">
    <property type="entry name" value="Mandel_Rmase/mucon_lact_enz_CS"/>
</dbReference>
<dbReference type="InterPro" id="IPR013342">
    <property type="entry name" value="Mandelate_racemase_C"/>
</dbReference>
<dbReference type="InterPro" id="IPR029065">
    <property type="entry name" value="Enolase_C-like"/>
</dbReference>
<organism evidence="3 4">
    <name type="scientific">Puniceicoccus vermicola</name>
    <dbReference type="NCBI Taxonomy" id="388746"/>
    <lineage>
        <taxon>Bacteria</taxon>
        <taxon>Pseudomonadati</taxon>
        <taxon>Verrucomicrobiota</taxon>
        <taxon>Opitutia</taxon>
        <taxon>Puniceicoccales</taxon>
        <taxon>Puniceicoccaceae</taxon>
        <taxon>Puniceicoccus</taxon>
    </lineage>
</organism>
<dbReference type="SUPFAM" id="SSF54826">
    <property type="entry name" value="Enolase N-terminal domain-like"/>
    <property type="match status" value="1"/>
</dbReference>
<dbReference type="Pfam" id="PF02746">
    <property type="entry name" value="MR_MLE_N"/>
    <property type="match status" value="1"/>
</dbReference>
<dbReference type="EC" id="4.2.1.6" evidence="3"/>
<dbReference type="InterPro" id="IPR036849">
    <property type="entry name" value="Enolase-like_C_sf"/>
</dbReference>
<dbReference type="CDD" id="cd03316">
    <property type="entry name" value="MR_like"/>
    <property type="match status" value="1"/>
</dbReference>
<dbReference type="EMBL" id="JACHVA010000101">
    <property type="protein sequence ID" value="MBC2602726.1"/>
    <property type="molecule type" value="Genomic_DNA"/>
</dbReference>
<dbReference type="GO" id="GO:0008869">
    <property type="term" value="F:galactonate dehydratase activity"/>
    <property type="evidence" value="ECO:0007669"/>
    <property type="project" value="UniProtKB-EC"/>
</dbReference>
<keyword evidence="4" id="KW-1185">Reference proteome</keyword>
<dbReference type="AlphaFoldDB" id="A0A7X1AZA0"/>
<evidence type="ECO:0000313" key="3">
    <source>
        <dbReference type="EMBL" id="MBC2602726.1"/>
    </source>
</evidence>
<dbReference type="SFLD" id="SFLDS00001">
    <property type="entry name" value="Enolase"/>
    <property type="match status" value="1"/>
</dbReference>
<comment type="caution">
    <text evidence="3">The sequence shown here is derived from an EMBL/GenBank/DDBJ whole genome shotgun (WGS) entry which is preliminary data.</text>
</comment>
<evidence type="ECO:0000259" key="2">
    <source>
        <dbReference type="SMART" id="SM00922"/>
    </source>
</evidence>
<keyword evidence="1 3" id="KW-0456">Lyase</keyword>
<dbReference type="PROSITE" id="PS00908">
    <property type="entry name" value="MR_MLE_1"/>
    <property type="match status" value="1"/>
</dbReference>
<dbReference type="SFLD" id="SFLDG00179">
    <property type="entry name" value="mandelate_racemase"/>
    <property type="match status" value="1"/>
</dbReference>
<proteinExistence type="predicted"/>
<dbReference type="SMART" id="SM00922">
    <property type="entry name" value="MR_MLE"/>
    <property type="match status" value="1"/>
</dbReference>
<gene>
    <name evidence="3" type="primary">dgoD</name>
    <name evidence="3" type="ORF">H5P30_13160</name>
</gene>
<sequence>MKITALTPYICDCFRTNWVFLKVETDEGIYGWGEASLEYREQTVAEAMVEIGRSVIGRNAGDIQSIWDDVNREVYYRGGPVYMSALGAVEMALWDIKGKALGVPVYELLGGKVRDGIQCYANAWFTGARKPEEFAEKAKVAIESGYKGLKWDPFGKSYLDASPEVMKTAEACVAAVAEVVDGRAELLIEGHGRFNVPTAKRISDMLSAFNVAWFEEPLPPGNLEALADVRRYSRVPIAAGERLYSRWEYIPFFEAKAADFVQADVIHAGGILELRRIADMAEAHYIPCCPHNPCGPVANAATLHVAALSNNVIRLETMATDVNWRKDVAREDAEFADGFLTIPNTPGLGVDIDIEAMKEHPYQPRALRHYDGTLTDIRPQDSGYIFKN</sequence>
<evidence type="ECO:0000313" key="4">
    <source>
        <dbReference type="Proteomes" id="UP000525652"/>
    </source>
</evidence>
<evidence type="ECO:0000256" key="1">
    <source>
        <dbReference type="ARBA" id="ARBA00023239"/>
    </source>
</evidence>
<dbReference type="Gene3D" id="3.30.390.10">
    <property type="entry name" value="Enolase-like, N-terminal domain"/>
    <property type="match status" value="1"/>
</dbReference>
<reference evidence="3 4" key="1">
    <citation type="submission" date="2020-07" db="EMBL/GenBank/DDBJ databases">
        <authorList>
            <person name="Feng X."/>
        </authorList>
    </citation>
    <scope>NUCLEOTIDE SEQUENCE [LARGE SCALE GENOMIC DNA]</scope>
    <source>
        <strain evidence="3 4">JCM14086</strain>
    </source>
</reference>
<name>A0A7X1AZA0_9BACT</name>
<dbReference type="Proteomes" id="UP000525652">
    <property type="component" value="Unassembled WGS sequence"/>
</dbReference>
<dbReference type="SUPFAM" id="SSF51604">
    <property type="entry name" value="Enolase C-terminal domain-like"/>
    <property type="match status" value="1"/>
</dbReference>
<dbReference type="InterPro" id="IPR013341">
    <property type="entry name" value="Mandelate_racemase_N_dom"/>
</dbReference>
<dbReference type="NCBIfam" id="NF010624">
    <property type="entry name" value="PRK14017.1"/>
    <property type="match status" value="1"/>
</dbReference>
<dbReference type="InterPro" id="IPR029017">
    <property type="entry name" value="Enolase-like_N"/>
</dbReference>
<dbReference type="Pfam" id="PF13378">
    <property type="entry name" value="MR_MLE_C"/>
    <property type="match status" value="1"/>
</dbReference>
<feature type="domain" description="Mandelate racemase/muconate lactonizing enzyme C-terminal" evidence="2">
    <location>
        <begin position="131"/>
        <end position="236"/>
    </location>
</feature>
<dbReference type="InterPro" id="IPR034593">
    <property type="entry name" value="DgoD-like"/>
</dbReference>
<dbReference type="PANTHER" id="PTHR48080:SF2">
    <property type="entry name" value="D-GALACTONATE DEHYDRATASE"/>
    <property type="match status" value="1"/>
</dbReference>
<dbReference type="Gene3D" id="3.20.20.120">
    <property type="entry name" value="Enolase-like C-terminal domain"/>
    <property type="match status" value="1"/>
</dbReference>
<accession>A0A7X1AZA0</accession>
<protein>
    <submittedName>
        <fullName evidence="3">Galactonate dehydratase</fullName>
        <ecNumber evidence="3">4.2.1.6</ecNumber>
    </submittedName>
</protein>
<dbReference type="PANTHER" id="PTHR48080">
    <property type="entry name" value="D-GALACTONATE DEHYDRATASE-RELATED"/>
    <property type="match status" value="1"/>
</dbReference>
<dbReference type="GO" id="GO:0009063">
    <property type="term" value="P:amino acid catabolic process"/>
    <property type="evidence" value="ECO:0007669"/>
    <property type="project" value="InterPro"/>
</dbReference>
<dbReference type="RefSeq" id="WP_185693391.1">
    <property type="nucleotide sequence ID" value="NZ_JACHVA010000101.1"/>
</dbReference>